<evidence type="ECO:0000313" key="3">
    <source>
        <dbReference type="Proteomes" id="UP000515823"/>
    </source>
</evidence>
<dbReference type="RefSeq" id="WP_249301229.1">
    <property type="nucleotide sequence ID" value="NZ_CP060634.1"/>
</dbReference>
<name>A0A7G9G1I9_9FIRM</name>
<dbReference type="Gene3D" id="3.40.10.10">
    <property type="entry name" value="DNA Methylphosphotriester Repair Domain"/>
    <property type="match status" value="1"/>
</dbReference>
<feature type="domain" description="Metallo-beta-lactamase" evidence="1">
    <location>
        <begin position="64"/>
        <end position="257"/>
    </location>
</feature>
<dbReference type="GO" id="GO:0016787">
    <property type="term" value="F:hydrolase activity"/>
    <property type="evidence" value="ECO:0007669"/>
    <property type="project" value="UniProtKB-KW"/>
</dbReference>
<keyword evidence="3" id="KW-1185">Reference proteome</keyword>
<accession>A0A7G9G1I9</accession>
<evidence type="ECO:0000259" key="1">
    <source>
        <dbReference type="SMART" id="SM00849"/>
    </source>
</evidence>
<dbReference type="KEGG" id="qdo:H9Q78_09380"/>
<dbReference type="InterPro" id="IPR036866">
    <property type="entry name" value="RibonucZ/Hydroxyglut_hydro"/>
</dbReference>
<evidence type="ECO:0000313" key="2">
    <source>
        <dbReference type="EMBL" id="QNM04671.1"/>
    </source>
</evidence>
<dbReference type="PANTHER" id="PTHR30619:SF7">
    <property type="entry name" value="BETA-LACTAMASE DOMAIN PROTEIN"/>
    <property type="match status" value="1"/>
</dbReference>
<dbReference type="CDD" id="cd07731">
    <property type="entry name" value="ComA-like_MBL-fold"/>
    <property type="match status" value="1"/>
</dbReference>
<protein>
    <submittedName>
        <fullName evidence="2">MBL fold metallo-hydrolase</fullName>
    </submittedName>
</protein>
<dbReference type="PANTHER" id="PTHR30619">
    <property type="entry name" value="DNA INTERNALIZATION/COMPETENCE PROTEIN COMEC/REC2"/>
    <property type="match status" value="1"/>
</dbReference>
<organism evidence="2 3">
    <name type="scientific">Qiania dongpingensis</name>
    <dbReference type="NCBI Taxonomy" id="2763669"/>
    <lineage>
        <taxon>Bacteria</taxon>
        <taxon>Bacillati</taxon>
        <taxon>Bacillota</taxon>
        <taxon>Clostridia</taxon>
        <taxon>Lachnospirales</taxon>
        <taxon>Lachnospiraceae</taxon>
        <taxon>Qiania</taxon>
    </lineage>
</organism>
<dbReference type="Gene3D" id="3.60.15.10">
    <property type="entry name" value="Ribonuclease Z/Hydroxyacylglutathione hydrolase-like"/>
    <property type="match status" value="1"/>
</dbReference>
<dbReference type="InterPro" id="IPR052159">
    <property type="entry name" value="Competence_DNA_uptake"/>
</dbReference>
<dbReference type="InterPro" id="IPR035681">
    <property type="entry name" value="ComA-like_MBL"/>
</dbReference>
<dbReference type="Pfam" id="PF00753">
    <property type="entry name" value="Lactamase_B"/>
    <property type="match status" value="1"/>
</dbReference>
<gene>
    <name evidence="2" type="ORF">H9Q78_09380</name>
</gene>
<dbReference type="AlphaFoldDB" id="A0A7G9G1I9"/>
<dbReference type="InterPro" id="IPR035451">
    <property type="entry name" value="Ada-like_dom_sf"/>
</dbReference>
<dbReference type="SUPFAM" id="SSF57884">
    <property type="entry name" value="Ada DNA repair protein, N-terminal domain (N-Ada 10)"/>
    <property type="match status" value="1"/>
</dbReference>
<reference evidence="2 3" key="1">
    <citation type="submission" date="2020-08" db="EMBL/GenBank/DDBJ databases">
        <authorList>
            <person name="Liu C."/>
            <person name="Sun Q."/>
        </authorList>
    </citation>
    <scope>NUCLEOTIDE SEQUENCE [LARGE SCALE GENOMIC DNA]</scope>
    <source>
        <strain evidence="2 3">NSJ-38</strain>
    </source>
</reference>
<dbReference type="SUPFAM" id="SSF56281">
    <property type="entry name" value="Metallo-hydrolase/oxidoreductase"/>
    <property type="match status" value="1"/>
</dbReference>
<sequence length="371" mass="40509">MRTKRRITIWRGLLSALSIILLIGTLNACGKQESTYAGSPLADAQAQDSREEADLAVHYLDVGQGSAALLESDGHYVLIDGGVNEYSSFVVSYLKKQGVETLDYVVITHYDADHLAGVIGVLHQFSVNQVLSADYEADTKLYRSYTEIMEERSVREQHPRIGETYTFGSALIRITGPVKYDYEDENDNSVSAVVSAGSNKFFFGGDMGEASETDVLEEGVDVEADVYLVNHHGSDTATTEAFLEAVAPSAAVISCGSGNSYGHPKEAVLERLSEQGAEVYRTDIQGTLIARSDGREIIFDQKPDKAETDANQAGAAGEETREYILNTNTKKFHLPDCGSVKDMKEKNKRSFVGSRQEVLDEGYSPCGNCRP</sequence>
<dbReference type="InterPro" id="IPR001279">
    <property type="entry name" value="Metallo-B-lactamas"/>
</dbReference>
<dbReference type="EMBL" id="CP060634">
    <property type="protein sequence ID" value="QNM04671.1"/>
    <property type="molecule type" value="Genomic_DNA"/>
</dbReference>
<proteinExistence type="predicted"/>
<keyword evidence="2" id="KW-0378">Hydrolase</keyword>
<dbReference type="Proteomes" id="UP000515823">
    <property type="component" value="Chromosome"/>
</dbReference>
<dbReference type="SMART" id="SM00849">
    <property type="entry name" value="Lactamase_B"/>
    <property type="match status" value="1"/>
</dbReference>